<dbReference type="RefSeq" id="WP_135282876.1">
    <property type="nucleotide sequence ID" value="NZ_SRIO01000031.1"/>
</dbReference>
<comment type="caution">
    <text evidence="1">The sequence shown here is derived from an EMBL/GenBank/DDBJ whole genome shotgun (WGS) entry which is preliminary data.</text>
</comment>
<keyword evidence="2" id="KW-1185">Reference proteome</keyword>
<evidence type="ECO:0000313" key="1">
    <source>
        <dbReference type="EMBL" id="TFZ81274.1"/>
    </source>
</evidence>
<reference evidence="1 2" key="1">
    <citation type="journal article" date="2019" name="ISME J.">
        <title>Candidatus Macondimonas diazotrophica, a novel gammaproteobacterial genus dominating crude-oil-contaminated coastal sediments.</title>
        <authorList>
            <person name="Karthikeyan S."/>
            <person name="Konstantinidis K."/>
        </authorList>
    </citation>
    <scope>NUCLEOTIDE SEQUENCE [LARGE SCALE GENOMIC DNA]</scope>
    <source>
        <strain evidence="1 2">KTK01</strain>
    </source>
</reference>
<organism evidence="1 2">
    <name type="scientific">Candidatus Macondimonas diazotrophica</name>
    <dbReference type="NCBI Taxonomy" id="2305248"/>
    <lineage>
        <taxon>Bacteria</taxon>
        <taxon>Pseudomonadati</taxon>
        <taxon>Pseudomonadota</taxon>
        <taxon>Gammaproteobacteria</taxon>
        <taxon>Chromatiales</taxon>
        <taxon>Ectothiorhodospiraceae</taxon>
        <taxon>Candidatus Macondimonas</taxon>
    </lineage>
</organism>
<accession>A0A4Z0F4Q5</accession>
<dbReference type="EMBL" id="SRIO01000031">
    <property type="protein sequence ID" value="TFZ81274.1"/>
    <property type="molecule type" value="Genomic_DNA"/>
</dbReference>
<dbReference type="AlphaFoldDB" id="A0A4Z0F4Q5"/>
<proteinExistence type="predicted"/>
<sequence>MIKEENGVRIHVVDHTGSVSYGMFAGAFGDVLELTLYDVPEDIGRFRLEDKVRFLDRDYPILKVVTEQSYERSVIQVDLTLSLTEGSSL</sequence>
<gene>
    <name evidence="1" type="ORF">E4680_13130</name>
</gene>
<name>A0A4Z0F4Q5_9GAMM</name>
<protein>
    <submittedName>
        <fullName evidence="1">Uncharacterized protein</fullName>
    </submittedName>
</protein>
<dbReference type="Proteomes" id="UP000297890">
    <property type="component" value="Unassembled WGS sequence"/>
</dbReference>
<evidence type="ECO:0000313" key="2">
    <source>
        <dbReference type="Proteomes" id="UP000297890"/>
    </source>
</evidence>